<evidence type="ECO:0000313" key="1">
    <source>
        <dbReference type="EMBL" id="GAA2738415.1"/>
    </source>
</evidence>
<dbReference type="EMBL" id="BAAARN010000004">
    <property type="protein sequence ID" value="GAA2738415.1"/>
    <property type="molecule type" value="Genomic_DNA"/>
</dbReference>
<accession>A0ABN3UTS9</accession>
<dbReference type="Gene3D" id="1.10.10.10">
    <property type="entry name" value="Winged helix-like DNA-binding domain superfamily/Winged helix DNA-binding domain"/>
    <property type="match status" value="1"/>
</dbReference>
<sequence length="126" mass="13864">MVSRPPLPSKPCARCGRTITWRKVWARYWDSVRWCSDSCRKHGLSDVDRKLEASLGSLLDGRSASSSVCPSEAARAVGADDWSGLMEPARMAARRLVAAGRAQITQGGQVVDPSKFKGPLRVRRPR</sequence>
<reference evidence="1 2" key="1">
    <citation type="journal article" date="2019" name="Int. J. Syst. Evol. Microbiol.">
        <title>The Global Catalogue of Microorganisms (GCM) 10K type strain sequencing project: providing services to taxonomists for standard genome sequencing and annotation.</title>
        <authorList>
            <consortium name="The Broad Institute Genomics Platform"/>
            <consortium name="The Broad Institute Genome Sequencing Center for Infectious Disease"/>
            <person name="Wu L."/>
            <person name="Ma J."/>
        </authorList>
    </citation>
    <scope>NUCLEOTIDE SEQUENCE [LARGE SCALE GENOMIC DNA]</scope>
    <source>
        <strain evidence="1 2">JCM 16378</strain>
    </source>
</reference>
<dbReference type="Pfam" id="PF11625">
    <property type="entry name" value="DUF3253"/>
    <property type="match status" value="1"/>
</dbReference>
<dbReference type="InterPro" id="IPR036390">
    <property type="entry name" value="WH_DNA-bd_sf"/>
</dbReference>
<evidence type="ECO:0008006" key="3">
    <source>
        <dbReference type="Google" id="ProtNLM"/>
    </source>
</evidence>
<dbReference type="Pfam" id="PF10013">
    <property type="entry name" value="DUF2256"/>
    <property type="match status" value="1"/>
</dbReference>
<proteinExistence type="predicted"/>
<gene>
    <name evidence="1" type="ORF">GCM10009867_29540</name>
</gene>
<dbReference type="InterPro" id="IPR017136">
    <property type="entry name" value="UCP037205"/>
</dbReference>
<dbReference type="Proteomes" id="UP001501326">
    <property type="component" value="Unassembled WGS sequence"/>
</dbReference>
<comment type="caution">
    <text evidence="1">The sequence shown here is derived from an EMBL/GenBank/DDBJ whole genome shotgun (WGS) entry which is preliminary data.</text>
</comment>
<dbReference type="PANTHER" id="PTHR37463">
    <property type="entry name" value="GSL3115 PROTEIN"/>
    <property type="match status" value="1"/>
</dbReference>
<dbReference type="SUPFAM" id="SSF46785">
    <property type="entry name" value="Winged helix' DNA-binding domain"/>
    <property type="match status" value="1"/>
</dbReference>
<protein>
    <recommendedName>
        <fullName evidence="3">DUF2256 and DUF3253 domain-containing protein</fullName>
    </recommendedName>
</protein>
<dbReference type="InterPro" id="IPR021660">
    <property type="entry name" value="DUF3253"/>
</dbReference>
<name>A0ABN3UTS9_9MICO</name>
<organism evidence="1 2">
    <name type="scientific">Pedococcus aerophilus</name>
    <dbReference type="NCBI Taxonomy" id="436356"/>
    <lineage>
        <taxon>Bacteria</taxon>
        <taxon>Bacillati</taxon>
        <taxon>Actinomycetota</taxon>
        <taxon>Actinomycetes</taxon>
        <taxon>Micrococcales</taxon>
        <taxon>Intrasporangiaceae</taxon>
        <taxon>Pedococcus</taxon>
    </lineage>
</organism>
<dbReference type="PANTHER" id="PTHR37463:SF1">
    <property type="entry name" value="DUF2256 DOMAIN-CONTAINING PROTEIN"/>
    <property type="match status" value="1"/>
</dbReference>
<keyword evidence="2" id="KW-1185">Reference proteome</keyword>
<evidence type="ECO:0000313" key="2">
    <source>
        <dbReference type="Proteomes" id="UP001501326"/>
    </source>
</evidence>
<dbReference type="InterPro" id="IPR036388">
    <property type="entry name" value="WH-like_DNA-bd_sf"/>
</dbReference>